<accession>A0A7J7FYT1</accession>
<dbReference type="InterPro" id="IPR015813">
    <property type="entry name" value="Pyrv/PenolPyrv_kinase-like_dom"/>
</dbReference>
<dbReference type="EMBL" id="JACBKZ010000014">
    <property type="protein sequence ID" value="KAF5933111.1"/>
    <property type="molecule type" value="Genomic_DNA"/>
</dbReference>
<evidence type="ECO:0000256" key="6">
    <source>
        <dbReference type="SAM" id="MobiDB-lite"/>
    </source>
</evidence>
<dbReference type="EC" id="2.1.2.11" evidence="3"/>
<dbReference type="SUPFAM" id="SSF51621">
    <property type="entry name" value="Phosphoenolpyruvate/pyruvate domain"/>
    <property type="match status" value="1"/>
</dbReference>
<evidence type="ECO:0000313" key="7">
    <source>
        <dbReference type="EMBL" id="KAF5933111.1"/>
    </source>
</evidence>
<comment type="similarity">
    <text evidence="2">Belongs to the PanB family.</text>
</comment>
<reference evidence="7 8" key="2">
    <citation type="submission" date="2020-07" db="EMBL/GenBank/DDBJ databases">
        <title>Genome assembly of wild tea tree DASZ reveals pedigree and selection history of tea varieties.</title>
        <authorList>
            <person name="Zhang W."/>
        </authorList>
    </citation>
    <scope>NUCLEOTIDE SEQUENCE [LARGE SCALE GENOMIC DNA]</scope>
    <source>
        <strain evidence="8">cv. G240</strain>
        <tissue evidence="7">Leaf</tissue>
    </source>
</reference>
<organism evidence="7 8">
    <name type="scientific">Camellia sinensis</name>
    <name type="common">Tea plant</name>
    <name type="synonym">Thea sinensis</name>
    <dbReference type="NCBI Taxonomy" id="4442"/>
    <lineage>
        <taxon>Eukaryota</taxon>
        <taxon>Viridiplantae</taxon>
        <taxon>Streptophyta</taxon>
        <taxon>Embryophyta</taxon>
        <taxon>Tracheophyta</taxon>
        <taxon>Spermatophyta</taxon>
        <taxon>Magnoliopsida</taxon>
        <taxon>eudicotyledons</taxon>
        <taxon>Gunneridae</taxon>
        <taxon>Pentapetalae</taxon>
        <taxon>asterids</taxon>
        <taxon>Ericales</taxon>
        <taxon>Theaceae</taxon>
        <taxon>Camellia</taxon>
    </lineage>
</organism>
<evidence type="ECO:0000256" key="5">
    <source>
        <dbReference type="ARBA" id="ARBA00049172"/>
    </source>
</evidence>
<dbReference type="InterPro" id="IPR003700">
    <property type="entry name" value="Pantoate_hydroxy_MeTrfase"/>
</dbReference>
<dbReference type="GO" id="GO:0000287">
    <property type="term" value="F:magnesium ion binding"/>
    <property type="evidence" value="ECO:0007669"/>
    <property type="project" value="TreeGrafter"/>
</dbReference>
<evidence type="ECO:0000256" key="2">
    <source>
        <dbReference type="ARBA" id="ARBA00008676"/>
    </source>
</evidence>
<reference evidence="8" key="1">
    <citation type="journal article" date="2020" name="Nat. Commun.">
        <title>Genome assembly of wild tea tree DASZ reveals pedigree and selection history of tea varieties.</title>
        <authorList>
            <person name="Zhang W."/>
            <person name="Zhang Y."/>
            <person name="Qiu H."/>
            <person name="Guo Y."/>
            <person name="Wan H."/>
            <person name="Zhang X."/>
            <person name="Scossa F."/>
            <person name="Alseekh S."/>
            <person name="Zhang Q."/>
            <person name="Wang P."/>
            <person name="Xu L."/>
            <person name="Schmidt M.H."/>
            <person name="Jia X."/>
            <person name="Li D."/>
            <person name="Zhu A."/>
            <person name="Guo F."/>
            <person name="Chen W."/>
            <person name="Ni D."/>
            <person name="Usadel B."/>
            <person name="Fernie A.R."/>
            <person name="Wen W."/>
        </authorList>
    </citation>
    <scope>NUCLEOTIDE SEQUENCE [LARGE SCALE GENOMIC DNA]</scope>
    <source>
        <strain evidence="8">cv. G240</strain>
    </source>
</reference>
<keyword evidence="4" id="KW-0808">Transferase</keyword>
<evidence type="ECO:0000256" key="1">
    <source>
        <dbReference type="ARBA" id="ARBA00005033"/>
    </source>
</evidence>
<gene>
    <name evidence="7" type="ORF">HYC85_029282</name>
</gene>
<dbReference type="Gene3D" id="3.20.20.60">
    <property type="entry name" value="Phosphoenolpyruvate-binding domains"/>
    <property type="match status" value="1"/>
</dbReference>
<comment type="catalytic activity">
    <reaction evidence="5">
        <text>(6R)-5,10-methylene-5,6,7,8-tetrahydrofolate + 3-methyl-2-oxobutanoate + H2O = 2-dehydropantoate + (6S)-5,6,7,8-tetrahydrofolate</text>
        <dbReference type="Rhea" id="RHEA:11824"/>
        <dbReference type="ChEBI" id="CHEBI:11561"/>
        <dbReference type="ChEBI" id="CHEBI:11851"/>
        <dbReference type="ChEBI" id="CHEBI:15377"/>
        <dbReference type="ChEBI" id="CHEBI:15636"/>
        <dbReference type="ChEBI" id="CHEBI:57453"/>
        <dbReference type="EC" id="2.1.2.11"/>
    </reaction>
</comment>
<evidence type="ECO:0000256" key="3">
    <source>
        <dbReference type="ARBA" id="ARBA00012618"/>
    </source>
</evidence>
<comment type="pathway">
    <text evidence="1">Cofactor biosynthesis; (R)-pantothenate biosynthesis; (R)-pantoate from 3-methyl-2-oxobutanoate: step 1/2.</text>
</comment>
<evidence type="ECO:0000313" key="8">
    <source>
        <dbReference type="Proteomes" id="UP000593564"/>
    </source>
</evidence>
<evidence type="ECO:0000256" key="4">
    <source>
        <dbReference type="ARBA" id="ARBA00022679"/>
    </source>
</evidence>
<dbReference type="GO" id="GO:0005739">
    <property type="term" value="C:mitochondrion"/>
    <property type="evidence" value="ECO:0007669"/>
    <property type="project" value="TreeGrafter"/>
</dbReference>
<proteinExistence type="inferred from homology"/>
<feature type="compositionally biased region" description="Gly residues" evidence="6">
    <location>
        <begin position="108"/>
        <end position="127"/>
    </location>
</feature>
<dbReference type="Proteomes" id="UP000593564">
    <property type="component" value="Unassembled WGS sequence"/>
</dbReference>
<sequence length="135" mass="14386">MWALLLKPSVFLEDLALKERILIVLSRKLGASVVLECVLAPVAAVATSALRIPTIGIGAGPFCSGQAIHDGFKLFLGLRPKFKRERESIRETKHQWSRVLLNDEASGSRGGGGGSVKIGGGGGGGGMKRGHRQRW</sequence>
<dbReference type="AlphaFoldDB" id="A0A7J7FYT1"/>
<dbReference type="PANTHER" id="PTHR20881:SF0">
    <property type="entry name" value="3-METHYL-2-OXOBUTANOATE HYDROXYMETHYLTRANSFERASE"/>
    <property type="match status" value="1"/>
</dbReference>
<protein>
    <recommendedName>
        <fullName evidence="3">3-methyl-2-oxobutanoate hydroxymethyltransferase</fullName>
        <ecNumber evidence="3">2.1.2.11</ecNumber>
    </recommendedName>
</protein>
<dbReference type="Pfam" id="PF02548">
    <property type="entry name" value="Pantoate_transf"/>
    <property type="match status" value="1"/>
</dbReference>
<comment type="caution">
    <text evidence="7">The sequence shown here is derived from an EMBL/GenBank/DDBJ whole genome shotgun (WGS) entry which is preliminary data.</text>
</comment>
<name>A0A7J7FYT1_CAMSI</name>
<feature type="region of interest" description="Disordered" evidence="6">
    <location>
        <begin position="103"/>
        <end position="135"/>
    </location>
</feature>
<keyword evidence="8" id="KW-1185">Reference proteome</keyword>
<dbReference type="InterPro" id="IPR040442">
    <property type="entry name" value="Pyrv_kinase-like_dom_sf"/>
</dbReference>
<dbReference type="GO" id="GO:0015940">
    <property type="term" value="P:pantothenate biosynthetic process"/>
    <property type="evidence" value="ECO:0007669"/>
    <property type="project" value="UniProtKB-UniPathway"/>
</dbReference>
<dbReference type="UniPathway" id="UPA00028">
    <property type="reaction ID" value="UER00003"/>
</dbReference>
<dbReference type="GO" id="GO:0003864">
    <property type="term" value="F:3-methyl-2-oxobutanoate hydroxymethyltransferase activity"/>
    <property type="evidence" value="ECO:0007669"/>
    <property type="project" value="UniProtKB-EC"/>
</dbReference>
<dbReference type="PANTHER" id="PTHR20881">
    <property type="entry name" value="3-METHYL-2-OXOBUTANOATE HYDROXYMETHYLTRANSFERASE"/>
    <property type="match status" value="1"/>
</dbReference>